<gene>
    <name evidence="1" type="ORF">G9444_3463</name>
</gene>
<name>A0A6G9CUN2_RHOER</name>
<sequence length="44" mass="4789">MAEDSTALTASDNATAIKVMGRASRKRWIDETTDHTLDATQLVP</sequence>
<accession>A0A6G9CUN2</accession>
<proteinExistence type="predicted"/>
<reference evidence="1 2" key="1">
    <citation type="submission" date="2020-03" db="EMBL/GenBank/DDBJ databases">
        <title>Screen low temperature-resistant strains for efficient degradation of petroleum hydrocarbons under the low temperature.</title>
        <authorList>
            <person name="Wang Y."/>
            <person name="Chen J."/>
        </authorList>
    </citation>
    <scope>NUCLEOTIDE SEQUENCE [LARGE SCALE GENOMIC DNA]</scope>
    <source>
        <strain evidence="1 2">KB1</strain>
    </source>
</reference>
<dbReference type="EMBL" id="CP050124">
    <property type="protein sequence ID" value="QIP40707.1"/>
    <property type="molecule type" value="Genomic_DNA"/>
</dbReference>
<dbReference type="AlphaFoldDB" id="A0A6G9CUN2"/>
<protein>
    <submittedName>
        <fullName evidence="1">Uncharacterized protein</fullName>
    </submittedName>
</protein>
<dbReference type="Proteomes" id="UP000502345">
    <property type="component" value="Chromosome"/>
</dbReference>
<evidence type="ECO:0000313" key="2">
    <source>
        <dbReference type="Proteomes" id="UP000502345"/>
    </source>
</evidence>
<evidence type="ECO:0000313" key="1">
    <source>
        <dbReference type="EMBL" id="QIP40707.1"/>
    </source>
</evidence>
<organism evidence="1 2">
    <name type="scientific">Rhodococcus erythropolis</name>
    <name type="common">Arthrobacter picolinophilus</name>
    <dbReference type="NCBI Taxonomy" id="1833"/>
    <lineage>
        <taxon>Bacteria</taxon>
        <taxon>Bacillati</taxon>
        <taxon>Actinomycetota</taxon>
        <taxon>Actinomycetes</taxon>
        <taxon>Mycobacteriales</taxon>
        <taxon>Nocardiaceae</taxon>
        <taxon>Rhodococcus</taxon>
        <taxon>Rhodococcus erythropolis group</taxon>
    </lineage>
</organism>